<feature type="signal peptide" evidence="5">
    <location>
        <begin position="1"/>
        <end position="27"/>
    </location>
</feature>
<comment type="caution">
    <text evidence="7">The sequence shown here is derived from an EMBL/GenBank/DDBJ whole genome shotgun (WGS) entry which is preliminary data.</text>
</comment>
<dbReference type="PANTHER" id="PTHR33420">
    <property type="entry name" value="FIMBRIAL SUBUNIT ELFA-RELATED"/>
    <property type="match status" value="1"/>
</dbReference>
<dbReference type="HOGENOM" id="CLU_117197_0_0_6"/>
<evidence type="ECO:0000256" key="2">
    <source>
        <dbReference type="ARBA" id="ARBA00006671"/>
    </source>
</evidence>
<dbReference type="AlphaFoldDB" id="D1P3I8"/>
<evidence type="ECO:0000256" key="3">
    <source>
        <dbReference type="ARBA" id="ARBA00022729"/>
    </source>
</evidence>
<keyword evidence="8" id="KW-1185">Reference proteome</keyword>
<dbReference type="InterPro" id="IPR008966">
    <property type="entry name" value="Adhesion_dom_sf"/>
</dbReference>
<gene>
    <name evidence="7" type="ORF">PROVRUST_06859</name>
</gene>
<evidence type="ECO:0000313" key="8">
    <source>
        <dbReference type="Proteomes" id="UP000005512"/>
    </source>
</evidence>
<proteinExistence type="inferred from homology"/>
<dbReference type="SUPFAM" id="SSF49401">
    <property type="entry name" value="Bacterial adhesins"/>
    <property type="match status" value="1"/>
</dbReference>
<dbReference type="eggNOG" id="COG3539">
    <property type="taxonomic scope" value="Bacteria"/>
</dbReference>
<dbReference type="PROSITE" id="PS51257">
    <property type="entry name" value="PROKAR_LIPOPROTEIN"/>
    <property type="match status" value="1"/>
</dbReference>
<evidence type="ECO:0000256" key="5">
    <source>
        <dbReference type="SAM" id="SignalP"/>
    </source>
</evidence>
<organism evidence="7 8">
    <name type="scientific">Providencia rustigianii DSM 4541</name>
    <dbReference type="NCBI Taxonomy" id="500637"/>
    <lineage>
        <taxon>Bacteria</taxon>
        <taxon>Pseudomonadati</taxon>
        <taxon>Pseudomonadota</taxon>
        <taxon>Gammaproteobacteria</taxon>
        <taxon>Enterobacterales</taxon>
        <taxon>Morganellaceae</taxon>
        <taxon>Providencia</taxon>
    </lineage>
</organism>
<feature type="domain" description="Fimbrial-type adhesion" evidence="6">
    <location>
        <begin position="39"/>
        <end position="211"/>
    </location>
</feature>
<comment type="subcellular location">
    <subcellularLocation>
        <location evidence="1">Fimbrium</location>
    </subcellularLocation>
</comment>
<dbReference type="PANTHER" id="PTHR33420:SF3">
    <property type="entry name" value="FIMBRIAL SUBUNIT ELFA"/>
    <property type="match status" value="1"/>
</dbReference>
<feature type="chain" id="PRO_5003024672" evidence="5">
    <location>
        <begin position="28"/>
        <end position="212"/>
    </location>
</feature>
<evidence type="ECO:0000259" key="6">
    <source>
        <dbReference type="Pfam" id="PF00419"/>
    </source>
</evidence>
<evidence type="ECO:0000313" key="7">
    <source>
        <dbReference type="EMBL" id="EFB72104.1"/>
    </source>
</evidence>
<evidence type="ECO:0000256" key="1">
    <source>
        <dbReference type="ARBA" id="ARBA00004561"/>
    </source>
</evidence>
<dbReference type="InterPro" id="IPR050263">
    <property type="entry name" value="Bact_Fimbrial_Adh_Pro"/>
</dbReference>
<evidence type="ECO:0000256" key="4">
    <source>
        <dbReference type="ARBA" id="ARBA00023263"/>
    </source>
</evidence>
<keyword evidence="3 5" id="KW-0732">Signal</keyword>
<protein>
    <submittedName>
        <fullName evidence="7">Fimbrial protein</fullName>
    </submittedName>
</protein>
<comment type="similarity">
    <text evidence="2">Belongs to the fimbrial protein family.</text>
</comment>
<accession>D1P3I8</accession>
<name>D1P3I8_9GAMM</name>
<dbReference type="Gene3D" id="2.60.40.1090">
    <property type="entry name" value="Fimbrial-type adhesion domain"/>
    <property type="match status" value="1"/>
</dbReference>
<dbReference type="STRING" id="500637.PROVRUST_06859"/>
<sequence>MTNRGYLMKNWLLIMLLFVLSCANATAALEANYDEGLVNFAGKVVDISCEISVNDQGSDANIYLAPISLFEIHNSEGGAYMKPKMFTIKLSQCQSISHNGEVVDADLNKISVAWSNGYLVPKTNFETSGLLKNMLADGAQNINFALSINNNTTLDADNKIVPADPAQLKIIPKVSDNKDAIFQYYIGYTTGSPKTVTTGLMASYATYEVQYN</sequence>
<dbReference type="EMBL" id="ABXV02000027">
    <property type="protein sequence ID" value="EFB72104.1"/>
    <property type="molecule type" value="Genomic_DNA"/>
</dbReference>
<reference evidence="7" key="1">
    <citation type="submission" date="2009-12" db="EMBL/GenBank/DDBJ databases">
        <authorList>
            <person name="Weinstock G."/>
            <person name="Sodergren E."/>
            <person name="Clifton S."/>
            <person name="Fulton L."/>
            <person name="Fulton B."/>
            <person name="Courtney L."/>
            <person name="Fronick C."/>
            <person name="Harrison M."/>
            <person name="Strong C."/>
            <person name="Farmer C."/>
            <person name="Delahaunty K."/>
            <person name="Markovic C."/>
            <person name="Hall O."/>
            <person name="Minx P."/>
            <person name="Tomlinson C."/>
            <person name="Mitreva M."/>
            <person name="Nelson J."/>
            <person name="Hou S."/>
            <person name="Wollam A."/>
            <person name="Pepin K.H."/>
            <person name="Johnson M."/>
            <person name="Bhonagiri V."/>
            <person name="Nash W.E."/>
            <person name="Warren W."/>
            <person name="Chinwalla A."/>
            <person name="Mardis E.R."/>
            <person name="Wilson R.K."/>
        </authorList>
    </citation>
    <scope>NUCLEOTIDE SEQUENCE [LARGE SCALE GENOMIC DNA]</scope>
    <source>
        <strain evidence="7">DSM 4541</strain>
    </source>
</reference>
<dbReference type="Pfam" id="PF00419">
    <property type="entry name" value="Fimbrial"/>
    <property type="match status" value="1"/>
</dbReference>
<dbReference type="Proteomes" id="UP000005512">
    <property type="component" value="Unassembled WGS sequence"/>
</dbReference>
<dbReference type="GO" id="GO:0009289">
    <property type="term" value="C:pilus"/>
    <property type="evidence" value="ECO:0007669"/>
    <property type="project" value="UniProtKB-SubCell"/>
</dbReference>
<dbReference type="InterPro" id="IPR000259">
    <property type="entry name" value="Adhesion_dom_fimbrial"/>
</dbReference>
<dbReference type="GO" id="GO:0043709">
    <property type="term" value="P:cell adhesion involved in single-species biofilm formation"/>
    <property type="evidence" value="ECO:0007669"/>
    <property type="project" value="TreeGrafter"/>
</dbReference>
<keyword evidence="4" id="KW-0281">Fimbrium</keyword>
<dbReference type="InterPro" id="IPR036937">
    <property type="entry name" value="Adhesion_dom_fimbrial_sf"/>
</dbReference>